<feature type="transmembrane region" description="Helical" evidence="1">
    <location>
        <begin position="16"/>
        <end position="35"/>
    </location>
</feature>
<protein>
    <submittedName>
        <fullName evidence="2">Uncharacterized protein</fullName>
    </submittedName>
</protein>
<keyword evidence="1" id="KW-0812">Transmembrane</keyword>
<dbReference type="RefSeq" id="WP_230755634.1">
    <property type="nucleotide sequence ID" value="NZ_JAINWA010000003.1"/>
</dbReference>
<keyword evidence="3" id="KW-1185">Reference proteome</keyword>
<evidence type="ECO:0000313" key="2">
    <source>
        <dbReference type="EMBL" id="MCD1654946.1"/>
    </source>
</evidence>
<evidence type="ECO:0000313" key="3">
    <source>
        <dbReference type="Proteomes" id="UP001198163"/>
    </source>
</evidence>
<reference evidence="2" key="1">
    <citation type="submission" date="2021-08" db="EMBL/GenBank/DDBJ databases">
        <title>Comparative analyses of Brucepasteria parasyntrophica and Teretinema zuelzerae.</title>
        <authorList>
            <person name="Song Y."/>
            <person name="Brune A."/>
        </authorList>
    </citation>
    <scope>NUCLEOTIDE SEQUENCE</scope>
    <source>
        <strain evidence="2">DSM 1903</strain>
    </source>
</reference>
<proteinExistence type="predicted"/>
<dbReference type="AlphaFoldDB" id="A0AAE3EIB8"/>
<gene>
    <name evidence="2" type="ORF">K7J14_09570</name>
</gene>
<keyword evidence="1" id="KW-0472">Membrane</keyword>
<name>A0AAE3EIB8_9SPIR</name>
<dbReference type="Proteomes" id="UP001198163">
    <property type="component" value="Unassembled WGS sequence"/>
</dbReference>
<organism evidence="2 3">
    <name type="scientific">Teretinema zuelzerae</name>
    <dbReference type="NCBI Taxonomy" id="156"/>
    <lineage>
        <taxon>Bacteria</taxon>
        <taxon>Pseudomonadati</taxon>
        <taxon>Spirochaetota</taxon>
        <taxon>Spirochaetia</taxon>
        <taxon>Spirochaetales</taxon>
        <taxon>Treponemataceae</taxon>
        <taxon>Teretinema</taxon>
    </lineage>
</organism>
<dbReference type="EMBL" id="JAINWA010000003">
    <property type="protein sequence ID" value="MCD1654946.1"/>
    <property type="molecule type" value="Genomic_DNA"/>
</dbReference>
<accession>A0AAE3EIB8</accession>
<sequence length="122" mass="13594">MLDREWVADFIDTHRIKIAAVLGAVLLLLIAVLAVSVMKNNAVSREAERVSRLHKSRAFRAGELFLPPEPLTPPGVILSRDVDHIWTLEEAASYFSLPEPEAQEALRLSAQKQIDDILESVP</sequence>
<evidence type="ECO:0000256" key="1">
    <source>
        <dbReference type="SAM" id="Phobius"/>
    </source>
</evidence>
<keyword evidence="1" id="KW-1133">Transmembrane helix</keyword>
<comment type="caution">
    <text evidence="2">The sequence shown here is derived from an EMBL/GenBank/DDBJ whole genome shotgun (WGS) entry which is preliminary data.</text>
</comment>